<evidence type="ECO:0000313" key="2">
    <source>
        <dbReference type="EMBL" id="SFL37994.1"/>
    </source>
</evidence>
<dbReference type="OrthoDB" id="78367at2157"/>
<organism evidence="2 3">
    <name type="scientific">Methanobrevibacter olleyae</name>
    <dbReference type="NCBI Taxonomy" id="294671"/>
    <lineage>
        <taxon>Archaea</taxon>
        <taxon>Methanobacteriati</taxon>
        <taxon>Methanobacteriota</taxon>
        <taxon>Methanomada group</taxon>
        <taxon>Methanobacteria</taxon>
        <taxon>Methanobacteriales</taxon>
        <taxon>Methanobacteriaceae</taxon>
        <taxon>Methanobrevibacter</taxon>
    </lineage>
</organism>
<protein>
    <submittedName>
        <fullName evidence="2">Zn-dependent peptidase ImmA, M78 family</fullName>
    </submittedName>
</protein>
<dbReference type="AlphaFoldDB" id="A0A1I4H6V3"/>
<dbReference type="InterPro" id="IPR052345">
    <property type="entry name" value="Rad_response_metalloprotease"/>
</dbReference>
<feature type="domain" description="IrrE N-terminal-like" evidence="1">
    <location>
        <begin position="181"/>
        <end position="299"/>
    </location>
</feature>
<sequence length="383" mass="44871">MIIRAKINPNMMKWARKYAGFTDGYEDKLPVEIKSRYRSWEDGETKPTWNQLRKVSKRYNIPTAFFFMDTVPKFNNLPELVNYRKLDTKFLFETKSPDLIKEIRKAENRREHYIDLLYELEEDIPSFDKYDGTLNKKHVSTYIREKLGIYLDTQKTWIRKNNSLDKKHYNFLNKWKNIITEKLGVLIFETEGVSIKEMRGLCIFHNEVPIILLNGKDSVNGRIFSLFHELTHLLLGESAICGDDENIEEEVFANAVAGEFLVPKEDLIKNINDDLLSNNSINNLSHLYGVSEDVIIRRLYDDKHIGKYDYTSRVEDFEEITKESKGSGGNYFNNRLKYNGEPYCAIVLQAYEEGIIHGGDFSKFTNLNKKFIPNLYKRLYGGE</sequence>
<dbReference type="PANTHER" id="PTHR43236:SF2">
    <property type="entry name" value="BLL0069 PROTEIN"/>
    <property type="match status" value="1"/>
</dbReference>
<proteinExistence type="predicted"/>
<name>A0A1I4H6V3_METOL</name>
<dbReference type="InterPro" id="IPR010359">
    <property type="entry name" value="IrrE_HExxH"/>
</dbReference>
<evidence type="ECO:0000313" key="3">
    <source>
        <dbReference type="Proteomes" id="UP000183442"/>
    </source>
</evidence>
<dbReference type="EMBL" id="FOTL01000008">
    <property type="protein sequence ID" value="SFL37994.1"/>
    <property type="molecule type" value="Genomic_DNA"/>
</dbReference>
<dbReference type="Proteomes" id="UP000183442">
    <property type="component" value="Unassembled WGS sequence"/>
</dbReference>
<dbReference type="Pfam" id="PF06114">
    <property type="entry name" value="Peptidase_M78"/>
    <property type="match status" value="1"/>
</dbReference>
<gene>
    <name evidence="2" type="ORF">SAMN02910297_00737</name>
</gene>
<evidence type="ECO:0000259" key="1">
    <source>
        <dbReference type="Pfam" id="PF06114"/>
    </source>
</evidence>
<dbReference type="RefSeq" id="WP_074798245.1">
    <property type="nucleotide sequence ID" value="NZ_FOTL01000008.1"/>
</dbReference>
<reference evidence="3" key="1">
    <citation type="submission" date="2016-10" db="EMBL/GenBank/DDBJ databases">
        <authorList>
            <person name="Varghese N."/>
        </authorList>
    </citation>
    <scope>NUCLEOTIDE SEQUENCE [LARGE SCALE GENOMIC DNA]</scope>
    <source>
        <strain evidence="3">DSM 16632</strain>
    </source>
</reference>
<accession>A0A1I4H6V3</accession>
<dbReference type="PANTHER" id="PTHR43236">
    <property type="entry name" value="ANTITOXIN HIGA1"/>
    <property type="match status" value="1"/>
</dbReference>
<dbReference type="Gene3D" id="1.10.10.2910">
    <property type="match status" value="1"/>
</dbReference>